<keyword evidence="1" id="KW-0732">Signal</keyword>
<reference evidence="3 4" key="1">
    <citation type="journal article" date="2018" name="BMC Genomics">
        <title>Genomic evidence for intraspecific hybridization in a clonal and extremely halotolerant yeast.</title>
        <authorList>
            <person name="Gostincar C."/>
            <person name="Stajich J.E."/>
            <person name="Zupancic J."/>
            <person name="Zalar P."/>
            <person name="Gunde-Cimerman N."/>
        </authorList>
    </citation>
    <scope>NUCLEOTIDE SEQUENCE [LARGE SCALE GENOMIC DNA]</scope>
    <source>
        <strain evidence="3 4">EXF-2788</strain>
    </source>
</reference>
<dbReference type="PROSITE" id="PS51762">
    <property type="entry name" value="GH16_2"/>
    <property type="match status" value="1"/>
</dbReference>
<feature type="chain" id="PRO_5018326134" description="GH16 domain-containing protein" evidence="1">
    <location>
        <begin position="20"/>
        <end position="811"/>
    </location>
</feature>
<dbReference type="PANTHER" id="PTHR10963:SF24">
    <property type="entry name" value="GLYCOSIDASE C21B10.07-RELATED"/>
    <property type="match status" value="1"/>
</dbReference>
<evidence type="ECO:0000313" key="3">
    <source>
        <dbReference type="EMBL" id="RMY93284.1"/>
    </source>
</evidence>
<dbReference type="GO" id="GO:0004553">
    <property type="term" value="F:hydrolase activity, hydrolyzing O-glycosyl compounds"/>
    <property type="evidence" value="ECO:0007669"/>
    <property type="project" value="InterPro"/>
</dbReference>
<dbReference type="PANTHER" id="PTHR10963">
    <property type="entry name" value="GLYCOSYL HYDROLASE-RELATED"/>
    <property type="match status" value="1"/>
</dbReference>
<dbReference type="GO" id="GO:0009251">
    <property type="term" value="P:glucan catabolic process"/>
    <property type="evidence" value="ECO:0007669"/>
    <property type="project" value="TreeGrafter"/>
</dbReference>
<dbReference type="InterPro" id="IPR013320">
    <property type="entry name" value="ConA-like_dom_sf"/>
</dbReference>
<feature type="signal peptide" evidence="1">
    <location>
        <begin position="1"/>
        <end position="19"/>
    </location>
</feature>
<dbReference type="CDD" id="cd02181">
    <property type="entry name" value="GH16_fungal_Lam16A_glucanase"/>
    <property type="match status" value="1"/>
</dbReference>
<dbReference type="AlphaFoldDB" id="A0A3M7FXW1"/>
<evidence type="ECO:0000313" key="4">
    <source>
        <dbReference type="Proteomes" id="UP000268823"/>
    </source>
</evidence>
<organism evidence="3 4">
    <name type="scientific">Hortaea werneckii</name>
    <name type="common">Black yeast</name>
    <name type="synonym">Cladosporium werneckii</name>
    <dbReference type="NCBI Taxonomy" id="91943"/>
    <lineage>
        <taxon>Eukaryota</taxon>
        <taxon>Fungi</taxon>
        <taxon>Dikarya</taxon>
        <taxon>Ascomycota</taxon>
        <taxon>Pezizomycotina</taxon>
        <taxon>Dothideomycetes</taxon>
        <taxon>Dothideomycetidae</taxon>
        <taxon>Mycosphaerellales</taxon>
        <taxon>Teratosphaeriaceae</taxon>
        <taxon>Hortaea</taxon>
    </lineage>
</organism>
<dbReference type="OrthoDB" id="192832at2759"/>
<proteinExistence type="predicted"/>
<evidence type="ECO:0000259" key="2">
    <source>
        <dbReference type="PROSITE" id="PS51762"/>
    </source>
</evidence>
<dbReference type="Proteomes" id="UP000268823">
    <property type="component" value="Unassembled WGS sequence"/>
</dbReference>
<evidence type="ECO:0000256" key="1">
    <source>
        <dbReference type="SAM" id="SignalP"/>
    </source>
</evidence>
<dbReference type="VEuPathDB" id="FungiDB:BTJ68_12603"/>
<dbReference type="EMBL" id="QWIR01000022">
    <property type="protein sequence ID" value="RMY93284.1"/>
    <property type="molecule type" value="Genomic_DNA"/>
</dbReference>
<sequence>MWFSQTFLFLATLHLICNAQDYFLQSHFSGPSFFDNFDFWNKGDPTFGYVHYLNRGDAEAFQLINYSNPDTARWGVDTTKYLDPDANLGRPSLRLSSRQTWSHGLFILDLKHMPANVCGVWPAFWTVGTGIWPQTGEIDIIEYQNTLPNNVMALHTTSTPNCSIAGSSQTGTLLTSDCGLGDGYTGCGSSVTKANNIGTAFNAAGGGVYALEWLSTGMNIWFFSRNDIPETILAANGTHGPDPSTFGVPDGSFQGSCDFDSHFSSQQLVFNTDFCGSFAGNIWQQNGCPMLDPQNQWRSCNMYVANNPQAYSEAYWEVNYLKVYQKIPGAAPATSSSLSSVTPLASTSSILSISGNAQGRSTTPTMPFPILPTLGEASSTMLQSPSLALPSSAVDDTPAIVVVAQTVTVPGADGEYMALVETVTSDNAITTSNVADDNATPHSAWDANAAHHYPKAPLPFPGDAQYSHSPRVHLMPRLPEATGHSQKRKADPQILSGGDFNWCGTPGSSCSHRKLSEAGNDCEAAGESVHQMSSVTAWPQKDGVMTDTIASLPPILPSLGSGPFLEPESPESQSVSDLETFPTILPDSTATVLVVVTETYTTPLYSHQMFTYRPNGLTRRDSGQIETPLESTYVHEPTNTGYTVPEYTHTLFPVDLTMSALENHRRSIQTEMHVAPISAERERVRVLTATDEPFGADHPISATISTITFAPHTCTPVILVQDDNAPTLVGCGGLQTDKIPKLQHISVASTTHTLTTILPTAIIRAADGPDIVFSQLLDQKPDSNIDSQATATEVTATVYIALCIVLALVML</sequence>
<feature type="domain" description="GH16" evidence="2">
    <location>
        <begin position="23"/>
        <end position="329"/>
    </location>
</feature>
<protein>
    <recommendedName>
        <fullName evidence="2">GH16 domain-containing protein</fullName>
    </recommendedName>
</protein>
<dbReference type="InterPro" id="IPR050546">
    <property type="entry name" value="Glycosyl_Hydrlase_16"/>
</dbReference>
<dbReference type="Gene3D" id="2.60.120.200">
    <property type="match status" value="1"/>
</dbReference>
<name>A0A3M7FXW1_HORWE</name>
<dbReference type="InterPro" id="IPR000757">
    <property type="entry name" value="Beta-glucanase-like"/>
</dbReference>
<dbReference type="SUPFAM" id="SSF49899">
    <property type="entry name" value="Concanavalin A-like lectins/glucanases"/>
    <property type="match status" value="1"/>
</dbReference>
<dbReference type="Pfam" id="PF26113">
    <property type="entry name" value="GH16_XgeA"/>
    <property type="match status" value="1"/>
</dbReference>
<comment type="caution">
    <text evidence="3">The sequence shown here is derived from an EMBL/GenBank/DDBJ whole genome shotgun (WGS) entry which is preliminary data.</text>
</comment>
<accession>A0A3M7FXW1</accession>
<gene>
    <name evidence="3" type="ORF">D0861_02006</name>
</gene>